<gene>
    <name evidence="1" type="ORF">TH53_11100</name>
</gene>
<proteinExistence type="predicted"/>
<accession>A0A0D0F6B9</accession>
<comment type="caution">
    <text evidence="1">The sequence shown here is derived from an EMBL/GenBank/DDBJ whole genome shotgun (WGS) entry which is preliminary data.</text>
</comment>
<sequence length="75" mass="8442">MSYKVTKFDLVFEGKPVAVAVHAVTDGEETNHIVSIDDYENFEIRMTKDNKWKADNGTGINEDLLTLITGHYQAP</sequence>
<protein>
    <submittedName>
        <fullName evidence="1">Uncharacterized protein</fullName>
    </submittedName>
</protein>
<dbReference type="RefSeq" id="WP_041881829.1">
    <property type="nucleotide sequence ID" value="NZ_CP157278.1"/>
</dbReference>
<organism evidence="1 2">
    <name type="scientific">Pedobacter lusitanus</name>
    <dbReference type="NCBI Taxonomy" id="1503925"/>
    <lineage>
        <taxon>Bacteria</taxon>
        <taxon>Pseudomonadati</taxon>
        <taxon>Bacteroidota</taxon>
        <taxon>Sphingobacteriia</taxon>
        <taxon>Sphingobacteriales</taxon>
        <taxon>Sphingobacteriaceae</taxon>
        <taxon>Pedobacter</taxon>
    </lineage>
</organism>
<dbReference type="AlphaFoldDB" id="A0A0D0F6B9"/>
<name>A0A0D0F6B9_9SPHI</name>
<dbReference type="Proteomes" id="UP000032049">
    <property type="component" value="Unassembled WGS sequence"/>
</dbReference>
<reference evidence="1 2" key="1">
    <citation type="submission" date="2015-01" db="EMBL/GenBank/DDBJ databases">
        <title>Draft genome sequence of Pedobacter sp. NL19 isolated from sludge of an effluent treatment pond in an abandoned uranium mine.</title>
        <authorList>
            <person name="Santos T."/>
            <person name="Caetano T."/>
            <person name="Covas C."/>
            <person name="Cruz A."/>
            <person name="Mendo S."/>
        </authorList>
    </citation>
    <scope>NUCLEOTIDE SEQUENCE [LARGE SCALE GENOMIC DNA]</scope>
    <source>
        <strain evidence="1 2">NL19</strain>
    </source>
</reference>
<keyword evidence="2" id="KW-1185">Reference proteome</keyword>
<dbReference type="OrthoDB" id="769787at2"/>
<dbReference type="EMBL" id="JXRA01000044">
    <property type="protein sequence ID" value="KIO77173.1"/>
    <property type="molecule type" value="Genomic_DNA"/>
</dbReference>
<evidence type="ECO:0000313" key="1">
    <source>
        <dbReference type="EMBL" id="KIO77173.1"/>
    </source>
</evidence>
<evidence type="ECO:0000313" key="2">
    <source>
        <dbReference type="Proteomes" id="UP000032049"/>
    </source>
</evidence>